<dbReference type="EMBL" id="JAGSHT010000007">
    <property type="protein sequence ID" value="MBZ2195854.1"/>
    <property type="molecule type" value="Genomic_DNA"/>
</dbReference>
<sequence length="98" mass="10628">MRLGTWSAPSAPRPFPGPSSVTTMPKEVSVLYQVLVDGAVRPDRLIGIDFVSVTPIADQTLLACAVPDPEGVAELVSVLTDHGLRFERLCRILDVRPF</sequence>
<dbReference type="RefSeq" id="WP_223404196.1">
    <property type="nucleotide sequence ID" value="NZ_JAGSHT010000007.1"/>
</dbReference>
<feature type="region of interest" description="Disordered" evidence="1">
    <location>
        <begin position="1"/>
        <end position="20"/>
    </location>
</feature>
<name>A0ABS7S672_9MICO</name>
<proteinExistence type="predicted"/>
<organism evidence="2 3">
    <name type="scientific">Occultella gossypii</name>
    <dbReference type="NCBI Taxonomy" id="2800820"/>
    <lineage>
        <taxon>Bacteria</taxon>
        <taxon>Bacillati</taxon>
        <taxon>Actinomycetota</taxon>
        <taxon>Actinomycetes</taxon>
        <taxon>Micrococcales</taxon>
        <taxon>Ruaniaceae</taxon>
        <taxon>Occultella</taxon>
    </lineage>
</organism>
<evidence type="ECO:0000256" key="1">
    <source>
        <dbReference type="SAM" id="MobiDB-lite"/>
    </source>
</evidence>
<gene>
    <name evidence="2" type="ORF">KCQ71_06805</name>
</gene>
<accession>A0ABS7S672</accession>
<keyword evidence="3" id="KW-1185">Reference proteome</keyword>
<comment type="caution">
    <text evidence="2">The sequence shown here is derived from an EMBL/GenBank/DDBJ whole genome shotgun (WGS) entry which is preliminary data.</text>
</comment>
<reference evidence="2 3" key="1">
    <citation type="submission" date="2021-04" db="EMBL/GenBank/DDBJ databases">
        <title>Ruania sp. nov., isolated from sandy soil of mangrove forest.</title>
        <authorList>
            <person name="Ge X."/>
            <person name="Huang R."/>
            <person name="Liu W."/>
        </authorList>
    </citation>
    <scope>NUCLEOTIDE SEQUENCE [LARGE SCALE GENOMIC DNA]</scope>
    <source>
        <strain evidence="2 3">N2-46</strain>
    </source>
</reference>
<evidence type="ECO:0000313" key="3">
    <source>
        <dbReference type="Proteomes" id="UP000826651"/>
    </source>
</evidence>
<dbReference type="Proteomes" id="UP000826651">
    <property type="component" value="Unassembled WGS sequence"/>
</dbReference>
<evidence type="ECO:0000313" key="2">
    <source>
        <dbReference type="EMBL" id="MBZ2195854.1"/>
    </source>
</evidence>
<protein>
    <submittedName>
        <fullName evidence="2">Uncharacterized protein</fullName>
    </submittedName>
</protein>